<keyword evidence="1" id="KW-1133">Transmembrane helix</keyword>
<name>A0ABW1LQM2_9ACTN</name>
<keyword evidence="1" id="KW-0812">Transmembrane</keyword>
<evidence type="ECO:0000313" key="2">
    <source>
        <dbReference type="EMBL" id="MFC6045423.1"/>
    </source>
</evidence>
<proteinExistence type="predicted"/>
<protein>
    <submittedName>
        <fullName evidence="2">Uncharacterized protein</fullName>
    </submittedName>
</protein>
<accession>A0ABW1LQM2</accession>
<keyword evidence="1" id="KW-0472">Membrane</keyword>
<feature type="transmembrane region" description="Helical" evidence="1">
    <location>
        <begin position="93"/>
        <end position="110"/>
    </location>
</feature>
<gene>
    <name evidence="2" type="ORF">ACFPYL_20225</name>
</gene>
<comment type="caution">
    <text evidence="2">The sequence shown here is derived from an EMBL/GenBank/DDBJ whole genome shotgun (WGS) entry which is preliminary data.</text>
</comment>
<reference evidence="3" key="1">
    <citation type="journal article" date="2019" name="Int. J. Syst. Evol. Microbiol.">
        <title>The Global Catalogue of Microorganisms (GCM) 10K type strain sequencing project: providing services to taxonomists for standard genome sequencing and annotation.</title>
        <authorList>
            <consortium name="The Broad Institute Genomics Platform"/>
            <consortium name="The Broad Institute Genome Sequencing Center for Infectious Disease"/>
            <person name="Wu L."/>
            <person name="Ma J."/>
        </authorList>
    </citation>
    <scope>NUCLEOTIDE SEQUENCE [LARGE SCALE GENOMIC DNA]</scope>
    <source>
        <strain evidence="3">CCUG 54522</strain>
    </source>
</reference>
<evidence type="ECO:0000256" key="1">
    <source>
        <dbReference type="SAM" id="Phobius"/>
    </source>
</evidence>
<feature type="transmembrane region" description="Helical" evidence="1">
    <location>
        <begin position="28"/>
        <end position="49"/>
    </location>
</feature>
<sequence>MRTPGADVAERKKGRGGTAAVRVQLARLIWLAAVVCALFLAVGALLIALDANQDNVLVSFVLDVADVVDLNVFSRDNGIFTFAGADAATKSALANWGLGAVAYLVVGRILERLVRP</sequence>
<organism evidence="2 3">
    <name type="scientific">Nocardioides hankookensis</name>
    <dbReference type="NCBI Taxonomy" id="443157"/>
    <lineage>
        <taxon>Bacteria</taxon>
        <taxon>Bacillati</taxon>
        <taxon>Actinomycetota</taxon>
        <taxon>Actinomycetes</taxon>
        <taxon>Propionibacteriales</taxon>
        <taxon>Nocardioidaceae</taxon>
        <taxon>Nocardioides</taxon>
    </lineage>
</organism>
<dbReference type="RefSeq" id="WP_379158607.1">
    <property type="nucleotide sequence ID" value="NZ_JBHSRJ010000009.1"/>
</dbReference>
<keyword evidence="3" id="KW-1185">Reference proteome</keyword>
<dbReference type="Proteomes" id="UP001596135">
    <property type="component" value="Unassembled WGS sequence"/>
</dbReference>
<evidence type="ECO:0000313" key="3">
    <source>
        <dbReference type="Proteomes" id="UP001596135"/>
    </source>
</evidence>
<dbReference type="EMBL" id="JBHSRJ010000009">
    <property type="protein sequence ID" value="MFC6045423.1"/>
    <property type="molecule type" value="Genomic_DNA"/>
</dbReference>